<dbReference type="Proteomes" id="UP000248961">
    <property type="component" value="Unassembled WGS sequence"/>
</dbReference>
<dbReference type="AlphaFoldDB" id="A0A395HYT1"/>
<evidence type="ECO:0000313" key="2">
    <source>
        <dbReference type="Proteomes" id="UP000248961"/>
    </source>
</evidence>
<reference evidence="1 2" key="1">
    <citation type="submission" date="2018-02" db="EMBL/GenBank/DDBJ databases">
        <title>The genomes of Aspergillus section Nigri reveals drivers in fungal speciation.</title>
        <authorList>
            <consortium name="DOE Joint Genome Institute"/>
            <person name="Vesth T.C."/>
            <person name="Nybo J."/>
            <person name="Theobald S."/>
            <person name="Brandl J."/>
            <person name="Frisvad J.C."/>
            <person name="Nielsen K.F."/>
            <person name="Lyhne E.K."/>
            <person name="Kogle M.E."/>
            <person name="Kuo A."/>
            <person name="Riley R."/>
            <person name="Clum A."/>
            <person name="Nolan M."/>
            <person name="Lipzen A."/>
            <person name="Salamov A."/>
            <person name="Henrissat B."/>
            <person name="Wiebenga A."/>
            <person name="De vries R.P."/>
            <person name="Grigoriev I.V."/>
            <person name="Mortensen U.H."/>
            <person name="Andersen M.R."/>
            <person name="Baker S.E."/>
        </authorList>
    </citation>
    <scope>NUCLEOTIDE SEQUENCE [LARGE SCALE GENOMIC DNA]</scope>
    <source>
        <strain evidence="1 2">CBS 101889</strain>
    </source>
</reference>
<protein>
    <submittedName>
        <fullName evidence="1">Uncharacterized protein</fullName>
    </submittedName>
</protein>
<dbReference type="GeneID" id="37201283"/>
<dbReference type="RefSeq" id="XP_025551697.1">
    <property type="nucleotide sequence ID" value="XM_025696994.1"/>
</dbReference>
<evidence type="ECO:0000313" key="1">
    <source>
        <dbReference type="EMBL" id="RAL12543.1"/>
    </source>
</evidence>
<accession>A0A395HYT1</accession>
<organism evidence="1 2">
    <name type="scientific">Aspergillus homomorphus (strain CBS 101889)</name>
    <dbReference type="NCBI Taxonomy" id="1450537"/>
    <lineage>
        <taxon>Eukaryota</taxon>
        <taxon>Fungi</taxon>
        <taxon>Dikarya</taxon>
        <taxon>Ascomycota</taxon>
        <taxon>Pezizomycotina</taxon>
        <taxon>Eurotiomycetes</taxon>
        <taxon>Eurotiomycetidae</taxon>
        <taxon>Eurotiales</taxon>
        <taxon>Aspergillaceae</taxon>
        <taxon>Aspergillus</taxon>
        <taxon>Aspergillus subgen. Circumdati</taxon>
    </lineage>
</organism>
<dbReference type="EMBL" id="KZ824283">
    <property type="protein sequence ID" value="RAL12543.1"/>
    <property type="molecule type" value="Genomic_DNA"/>
</dbReference>
<dbReference type="OrthoDB" id="5430498at2759"/>
<gene>
    <name evidence="1" type="ORF">BO97DRAFT_424626</name>
</gene>
<name>A0A395HYT1_ASPHC</name>
<proteinExistence type="predicted"/>
<dbReference type="VEuPathDB" id="FungiDB:BO97DRAFT_424626"/>
<sequence>MLSYQTKGDAASATFNQSLSKCRFPHWGNKLTVCDKQFPAPTSWMNSTDYGDLLYANSDPGLKHKVFYSLSDKLVLQTFVIWNSENIKDPSQYNTAAPQNLYIHVVLADRRLNIDKGIHCGILALTEVPALGSTTLTIEAEGILDEHGRIEWANESCKDLVKFQPPLLRFSFHIRSTGTSYANACDMGLGHSVHPCISQIVIRYESFLESTVRSVPGIEILDIQLNEGAIVGAVLIIGYFVGIFNS</sequence>
<keyword evidence="2" id="KW-1185">Reference proteome</keyword>